<organism evidence="3 4">
    <name type="scientific">Paraphoma chrysanthemicola</name>
    <dbReference type="NCBI Taxonomy" id="798071"/>
    <lineage>
        <taxon>Eukaryota</taxon>
        <taxon>Fungi</taxon>
        <taxon>Dikarya</taxon>
        <taxon>Ascomycota</taxon>
        <taxon>Pezizomycotina</taxon>
        <taxon>Dothideomycetes</taxon>
        <taxon>Pleosporomycetidae</taxon>
        <taxon>Pleosporales</taxon>
        <taxon>Pleosporineae</taxon>
        <taxon>Phaeosphaeriaceae</taxon>
        <taxon>Paraphoma</taxon>
    </lineage>
</organism>
<dbReference type="Proteomes" id="UP000813461">
    <property type="component" value="Unassembled WGS sequence"/>
</dbReference>
<sequence>MARSHSSYTASPTRSRSPRRSPARRPSKDGSEYEMDLDALGLNSTFESTELQGSHDPPVDRVDTSDIEGPEDFTMNMTYWMTADLPLAQIKSRKEAAGRRGEIRMDAMHDEGAAQDTPEEGDRVVVAETASPAKRATGTTDERTYSTPASERSMENDEKVRSFLSALPDTDMEGAIAGTPLHMPKHSFLQVPRSSPPKARSLQPTVEDYDTPRKPTQETVIHHTSAVIENAAAPSLHDQIASLQTQLQHQELASKTRILELETILSYTRSELDGARADNYKHTEKVANLEKSIEQQRIEASKALLSAEDSLRAREQALDAKMLEYGEEMRLQTLAKLENQREDFNRQLEALEKSKQFDEVESQHKAQTLTDVLAELDELRDANERRQKEDQLAQQEDREAPASKEHAMLSEQLSIVEARANTLQAELEKATAAAKTFRQDAESREAARHAAAAESRTRSARVFELETTLQSTKFELECAQTDVAAKQQLFRTNLDLNSRIRALEADLSAARTNAIITARNDPNITELNNRISTLQHQLKSAHADISTKDRETVNMIAAQEELERRMNTGLGRTEVLQQSVTSLRQQLAEAHREAERSRALAEQYEHELKDVRDRLQDAHSEADRRVTNLEQRLSKTKDAKAEAERKFKELQSQHCDLTEGHQAMMDDVRDKAEDAVRKASMMLEQERLEKKRVIRDLQRSKADLENARADIAQRDAELERSNDGETSLSPMEAKEKDAEIASLRNIIRKQVTETKSLRIEITAMRKDNGKLRAAMDSHNENATSIKNLKGEVDALHAVNTLLQSRLEDQEAINAAMDKQLASMLSKLMKEKAKTVIGKRDEQWQDNVGQMRNEKELLGRVLLRQWGREELGIADEKQGERQTYQYQHLKGEKT</sequence>
<dbReference type="EMBL" id="JAGMVJ010000016">
    <property type="protein sequence ID" value="KAH7079437.1"/>
    <property type="molecule type" value="Genomic_DNA"/>
</dbReference>
<evidence type="ECO:0000313" key="3">
    <source>
        <dbReference type="EMBL" id="KAH7079437.1"/>
    </source>
</evidence>
<feature type="compositionally biased region" description="Low complexity" evidence="2">
    <location>
        <begin position="1"/>
        <end position="15"/>
    </location>
</feature>
<feature type="coiled-coil region" evidence="1">
    <location>
        <begin position="486"/>
        <end position="544"/>
    </location>
</feature>
<evidence type="ECO:0000313" key="4">
    <source>
        <dbReference type="Proteomes" id="UP000813461"/>
    </source>
</evidence>
<name>A0A8K0QZU4_9PLEO</name>
<feature type="compositionally biased region" description="Basic residues" evidence="2">
    <location>
        <begin position="16"/>
        <end position="25"/>
    </location>
</feature>
<protein>
    <submittedName>
        <fullName evidence="3">Uncharacterized protein</fullName>
    </submittedName>
</protein>
<feature type="compositionally biased region" description="Basic and acidic residues" evidence="2">
    <location>
        <begin position="437"/>
        <end position="448"/>
    </location>
</feature>
<dbReference type="OrthoDB" id="3911405at2759"/>
<feature type="region of interest" description="Disordered" evidence="2">
    <location>
        <begin position="436"/>
        <end position="457"/>
    </location>
</feature>
<keyword evidence="1" id="KW-0175">Coiled coil</keyword>
<keyword evidence="4" id="KW-1185">Reference proteome</keyword>
<feature type="region of interest" description="Disordered" evidence="2">
    <location>
        <begin position="384"/>
        <end position="406"/>
    </location>
</feature>
<evidence type="ECO:0000256" key="1">
    <source>
        <dbReference type="SAM" id="Coils"/>
    </source>
</evidence>
<feature type="region of interest" description="Disordered" evidence="2">
    <location>
        <begin position="712"/>
        <end position="734"/>
    </location>
</feature>
<feature type="region of interest" description="Disordered" evidence="2">
    <location>
        <begin position="130"/>
        <end position="158"/>
    </location>
</feature>
<proteinExistence type="predicted"/>
<evidence type="ECO:0000256" key="2">
    <source>
        <dbReference type="SAM" id="MobiDB-lite"/>
    </source>
</evidence>
<comment type="caution">
    <text evidence="3">The sequence shown here is derived from an EMBL/GenBank/DDBJ whole genome shotgun (WGS) entry which is preliminary data.</text>
</comment>
<feature type="region of interest" description="Disordered" evidence="2">
    <location>
        <begin position="1"/>
        <end position="69"/>
    </location>
</feature>
<feature type="region of interest" description="Disordered" evidence="2">
    <location>
        <begin position="189"/>
        <end position="213"/>
    </location>
</feature>
<accession>A0A8K0QZU4</accession>
<feature type="compositionally biased region" description="Polar residues" evidence="2">
    <location>
        <begin position="42"/>
        <end position="52"/>
    </location>
</feature>
<reference evidence="3" key="1">
    <citation type="journal article" date="2021" name="Nat. Commun.">
        <title>Genetic determinants of endophytism in the Arabidopsis root mycobiome.</title>
        <authorList>
            <person name="Mesny F."/>
            <person name="Miyauchi S."/>
            <person name="Thiergart T."/>
            <person name="Pickel B."/>
            <person name="Atanasova L."/>
            <person name="Karlsson M."/>
            <person name="Huettel B."/>
            <person name="Barry K.W."/>
            <person name="Haridas S."/>
            <person name="Chen C."/>
            <person name="Bauer D."/>
            <person name="Andreopoulos W."/>
            <person name="Pangilinan J."/>
            <person name="LaButti K."/>
            <person name="Riley R."/>
            <person name="Lipzen A."/>
            <person name="Clum A."/>
            <person name="Drula E."/>
            <person name="Henrissat B."/>
            <person name="Kohler A."/>
            <person name="Grigoriev I.V."/>
            <person name="Martin F.M."/>
            <person name="Hacquard S."/>
        </authorList>
    </citation>
    <scope>NUCLEOTIDE SEQUENCE</scope>
    <source>
        <strain evidence="3">MPI-SDFR-AT-0120</strain>
    </source>
</reference>
<gene>
    <name evidence="3" type="ORF">FB567DRAFT_532581</name>
</gene>
<dbReference type="AlphaFoldDB" id="A0A8K0QZU4"/>
<feature type="compositionally biased region" description="Basic and acidic residues" evidence="2">
    <location>
        <begin position="712"/>
        <end position="723"/>
    </location>
</feature>